<evidence type="ECO:0000256" key="2">
    <source>
        <dbReference type="ARBA" id="ARBA00022737"/>
    </source>
</evidence>
<keyword evidence="7" id="KW-1185">Reference proteome</keyword>
<feature type="region of interest" description="Disordered" evidence="5">
    <location>
        <begin position="316"/>
        <end position="335"/>
    </location>
</feature>
<dbReference type="InterPro" id="IPR051226">
    <property type="entry name" value="PP1_Regulatory_Subunit"/>
</dbReference>
<reference evidence="6 7" key="1">
    <citation type="submission" date="2022-12" db="EMBL/GenBank/DDBJ databases">
        <title>Chromosome-level genome of Tegillarca granosa.</title>
        <authorList>
            <person name="Kim J."/>
        </authorList>
    </citation>
    <scope>NUCLEOTIDE SEQUENCE [LARGE SCALE GENOMIC DNA]</scope>
    <source>
        <strain evidence="6">Teg-2019</strain>
        <tissue evidence="6">Adductor muscle</tissue>
    </source>
</reference>
<keyword evidence="4" id="KW-0040">ANK repeat</keyword>
<name>A0ABQ9FEV0_TEGGR</name>
<dbReference type="PROSITE" id="PS50088">
    <property type="entry name" value="ANK_REPEAT"/>
    <property type="match status" value="4"/>
</dbReference>
<dbReference type="Pfam" id="PF12796">
    <property type="entry name" value="Ank_2"/>
    <property type="match status" value="2"/>
</dbReference>
<evidence type="ECO:0000256" key="4">
    <source>
        <dbReference type="PROSITE-ProRule" id="PRU00023"/>
    </source>
</evidence>
<dbReference type="Gene3D" id="1.25.40.20">
    <property type="entry name" value="Ankyrin repeat-containing domain"/>
    <property type="match status" value="2"/>
</dbReference>
<dbReference type="Proteomes" id="UP001217089">
    <property type="component" value="Unassembled WGS sequence"/>
</dbReference>
<feature type="repeat" description="ANK" evidence="4">
    <location>
        <begin position="248"/>
        <end position="280"/>
    </location>
</feature>
<comment type="similarity">
    <text evidence="3">Belongs to the NRARP family.</text>
</comment>
<feature type="compositionally biased region" description="Basic and acidic residues" evidence="5">
    <location>
        <begin position="484"/>
        <end position="527"/>
    </location>
</feature>
<feature type="repeat" description="ANK" evidence="4">
    <location>
        <begin position="109"/>
        <end position="141"/>
    </location>
</feature>
<evidence type="ECO:0000256" key="1">
    <source>
        <dbReference type="ARBA" id="ARBA00022473"/>
    </source>
</evidence>
<feature type="region of interest" description="Disordered" evidence="5">
    <location>
        <begin position="359"/>
        <end position="457"/>
    </location>
</feature>
<accession>A0ABQ9FEV0</accession>
<dbReference type="SMART" id="SM00248">
    <property type="entry name" value="ANK"/>
    <property type="match status" value="5"/>
</dbReference>
<evidence type="ECO:0000313" key="7">
    <source>
        <dbReference type="Proteomes" id="UP001217089"/>
    </source>
</evidence>
<dbReference type="SUPFAM" id="SSF48403">
    <property type="entry name" value="Ankyrin repeat"/>
    <property type="match status" value="1"/>
</dbReference>
<feature type="repeat" description="ANK" evidence="4">
    <location>
        <begin position="215"/>
        <end position="247"/>
    </location>
</feature>
<feature type="compositionally biased region" description="Basic and acidic residues" evidence="5">
    <location>
        <begin position="684"/>
        <end position="719"/>
    </location>
</feature>
<gene>
    <name evidence="6" type="ORF">KUTeg_008013</name>
</gene>
<dbReference type="PANTHER" id="PTHR24179">
    <property type="entry name" value="PROTEIN PHOSPHATASE 1 REGULATORY SUBUNIT 12"/>
    <property type="match status" value="1"/>
</dbReference>
<feature type="compositionally biased region" description="Basic and acidic residues" evidence="5">
    <location>
        <begin position="583"/>
        <end position="593"/>
    </location>
</feature>
<feature type="compositionally biased region" description="Low complexity" evidence="5">
    <location>
        <begin position="725"/>
        <end position="742"/>
    </location>
</feature>
<feature type="repeat" description="ANK" evidence="4">
    <location>
        <begin position="76"/>
        <end position="108"/>
    </location>
</feature>
<sequence>MADDRRETSALLRRHDQLKRWEDSETNKAAVVVSDKKRRVKFQDGCVFLAACSSGDREEVLKLLERGADINTSNIDGLTALHQACIDDNLEMVEFLVDHGADVDVCDNEGWTPLHATASCGFTEIARFLLQVNANVAAVNNDGDLPVDICEDDEMEKLLQDVMDQQGTEIYIYVLYCILGVDADAARQEEENQMLADANKWLNNKSVREKPHHKTGATALHVACAKGYMKVMSVLMNAGVDINSKDHDGWTPLHAAAHWGQEEACKVLAEHMCDMDIKNNAGQTAFDVADTDIIKLLDELKKKQLSMKDKADLQNEVISTKGQHPKRRSSVTRMSVDQKQNVILKTVEQERVALEQAHIIHQNSHTEEEEVAAVSTSSGSEEESSESETEKQNEINKQTSNINQPRDPDKPPISATVEIQKPDEPKIEEKEETTQITIDKKDSENEADRIENGMDEAPRIEKIGDNLDRLKVCSIGNRSFFACHCDKEKEKEKDNNEEKEKEEKVDDTEKKEEDTTKKDEEKPEKTGKTPLSRSLSAPEQTPSTEEVPNIPPSNRPKKEELEVPSWRAGLRKTGSTSMVVPSVKKDSEADDLPRSASSPRLALDNNQVQNGVTLEDIQKAEEVLSSMEDKNKLHDLSKSSSDTVDSAHSRTSLTLDNTVNNARCSDITSTDDITTTVPRRRTWEERRAEREDDSRSSFRRSRDSKDISETGYIPRRERNLGQTDSSLSSGSSALSRTSSLRATRLRNGDSDSRYDDNREDGSLRKDKDNKDNQEKSHEERRESTALRARRARRERRSTGIVSYDAKNDVR</sequence>
<feature type="region of interest" description="Disordered" evidence="5">
    <location>
        <begin position="483"/>
        <end position="650"/>
    </location>
</feature>
<evidence type="ECO:0008006" key="8">
    <source>
        <dbReference type="Google" id="ProtNLM"/>
    </source>
</evidence>
<protein>
    <recommendedName>
        <fullName evidence="8">Protein phosphatase 1 regulatory subunit 12A</fullName>
    </recommendedName>
</protein>
<feature type="compositionally biased region" description="Polar residues" evidence="5">
    <location>
        <begin position="395"/>
        <end position="404"/>
    </location>
</feature>
<evidence type="ECO:0000313" key="6">
    <source>
        <dbReference type="EMBL" id="KAJ8315863.1"/>
    </source>
</evidence>
<feature type="compositionally biased region" description="Basic and acidic residues" evidence="5">
    <location>
        <begin position="616"/>
        <end position="637"/>
    </location>
</feature>
<feature type="region of interest" description="Disordered" evidence="5">
    <location>
        <begin position="684"/>
        <end position="810"/>
    </location>
</feature>
<dbReference type="EMBL" id="JARBDR010000337">
    <property type="protein sequence ID" value="KAJ8315863.1"/>
    <property type="molecule type" value="Genomic_DNA"/>
</dbReference>
<evidence type="ECO:0000256" key="5">
    <source>
        <dbReference type="SAM" id="MobiDB-lite"/>
    </source>
</evidence>
<dbReference type="PROSITE" id="PS50297">
    <property type="entry name" value="ANK_REP_REGION"/>
    <property type="match status" value="4"/>
</dbReference>
<proteinExistence type="inferred from homology"/>
<dbReference type="InterPro" id="IPR002110">
    <property type="entry name" value="Ankyrin_rpt"/>
</dbReference>
<dbReference type="InterPro" id="IPR036770">
    <property type="entry name" value="Ankyrin_rpt-contain_sf"/>
</dbReference>
<feature type="compositionally biased region" description="Basic and acidic residues" evidence="5">
    <location>
        <begin position="420"/>
        <end position="457"/>
    </location>
</feature>
<comment type="caution">
    <text evidence="6">The sequence shown here is derived from an EMBL/GenBank/DDBJ whole genome shotgun (WGS) entry which is preliminary data.</text>
</comment>
<organism evidence="6 7">
    <name type="scientific">Tegillarca granosa</name>
    <name type="common">Malaysian cockle</name>
    <name type="synonym">Anadara granosa</name>
    <dbReference type="NCBI Taxonomy" id="220873"/>
    <lineage>
        <taxon>Eukaryota</taxon>
        <taxon>Metazoa</taxon>
        <taxon>Spiralia</taxon>
        <taxon>Lophotrochozoa</taxon>
        <taxon>Mollusca</taxon>
        <taxon>Bivalvia</taxon>
        <taxon>Autobranchia</taxon>
        <taxon>Pteriomorphia</taxon>
        <taxon>Arcoida</taxon>
        <taxon>Arcoidea</taxon>
        <taxon>Arcidae</taxon>
        <taxon>Tegillarca</taxon>
    </lineage>
</organism>
<evidence type="ECO:0000256" key="3">
    <source>
        <dbReference type="ARBA" id="ARBA00038386"/>
    </source>
</evidence>
<dbReference type="PANTHER" id="PTHR24179:SF21">
    <property type="entry name" value="MYOSIN BINDING SUBUNIT, ISOFORM O"/>
    <property type="match status" value="1"/>
</dbReference>
<feature type="compositionally biased region" description="Basic and acidic residues" evidence="5">
    <location>
        <begin position="746"/>
        <end position="784"/>
    </location>
</feature>
<feature type="compositionally biased region" description="Polar residues" evidence="5">
    <location>
        <begin position="531"/>
        <end position="546"/>
    </location>
</feature>
<keyword evidence="2" id="KW-0677">Repeat</keyword>
<keyword evidence="1" id="KW-0217">Developmental protein</keyword>
<feature type="compositionally biased region" description="Polar residues" evidence="5">
    <location>
        <begin position="638"/>
        <end position="650"/>
    </location>
</feature>